<gene>
    <name evidence="3" type="ORF">MetexDRAFT_6159</name>
</gene>
<evidence type="ECO:0000256" key="1">
    <source>
        <dbReference type="SAM" id="MobiDB-lite"/>
    </source>
</evidence>
<feature type="compositionally biased region" description="Basic and acidic residues" evidence="1">
    <location>
        <begin position="116"/>
        <end position="139"/>
    </location>
</feature>
<evidence type="ECO:0000313" key="3">
    <source>
        <dbReference type="EMBL" id="EHP83380.1"/>
    </source>
</evidence>
<feature type="non-terminal residue" evidence="3">
    <location>
        <position position="1"/>
    </location>
</feature>
<evidence type="ECO:0000313" key="4">
    <source>
        <dbReference type="Proteomes" id="UP000004382"/>
    </source>
</evidence>
<dbReference type="EMBL" id="AGJK01000371">
    <property type="protein sequence ID" value="EHP83380.1"/>
    <property type="molecule type" value="Genomic_DNA"/>
</dbReference>
<feature type="signal peptide" evidence="2">
    <location>
        <begin position="1"/>
        <end position="23"/>
    </location>
</feature>
<proteinExistence type="predicted"/>
<organism evidence="3 4">
    <name type="scientific">Methylorubrum extorquens DSM 13060</name>
    <dbReference type="NCBI Taxonomy" id="882800"/>
    <lineage>
        <taxon>Bacteria</taxon>
        <taxon>Pseudomonadati</taxon>
        <taxon>Pseudomonadota</taxon>
        <taxon>Alphaproteobacteria</taxon>
        <taxon>Hyphomicrobiales</taxon>
        <taxon>Methylobacteriaceae</taxon>
        <taxon>Methylorubrum</taxon>
    </lineage>
</organism>
<dbReference type="AlphaFoldDB" id="H1KU46"/>
<comment type="caution">
    <text evidence="3">The sequence shown here is derived from an EMBL/GenBank/DDBJ whole genome shotgun (WGS) entry which is preliminary data.</text>
</comment>
<reference evidence="3 4" key="1">
    <citation type="submission" date="2011-09" db="EMBL/GenBank/DDBJ databases">
        <title>The draft genome of Methylobacterium extorquens DSM 13060.</title>
        <authorList>
            <consortium name="US DOE Joint Genome Institute (JGI-PGF)"/>
            <person name="Lucas S."/>
            <person name="Han J."/>
            <person name="Lapidus A."/>
            <person name="Cheng J.-F."/>
            <person name="Goodwin L."/>
            <person name="Pitluck S."/>
            <person name="Peters L."/>
            <person name="Land M.L."/>
            <person name="Hauser L."/>
            <person name="Koskimaki J."/>
            <person name="Halonen O."/>
            <person name="Pirttila A."/>
            <person name="Frank C."/>
            <person name="Woyke T.J."/>
        </authorList>
    </citation>
    <scope>NUCLEOTIDE SEQUENCE [LARGE SCALE GENOMIC DNA]</scope>
    <source>
        <strain evidence="3 4">DSM 13060</strain>
    </source>
</reference>
<protein>
    <submittedName>
        <fullName evidence="3">Uncharacterized protein</fullName>
    </submittedName>
</protein>
<sequence precursor="true">RSICLICRMVSCLLAGIPLSSWSRTGMPRLLTRGRCAVPDIGYRVAGFISEWWPTSNRNAGRLRLGMGGRLPSESALHPGHGGLMFNPPPAHGIPDSPGARGRRPQASDRAASHVARREGLPLVDGSRDGSLRLTDQHHATPSSSGVEEVPVGTTGAGETEETRASVLPSARLRWLRPLPLIPS</sequence>
<name>H1KU46_METEX</name>
<feature type="chain" id="PRO_5003552136" evidence="2">
    <location>
        <begin position="24"/>
        <end position="184"/>
    </location>
</feature>
<feature type="region of interest" description="Disordered" evidence="1">
    <location>
        <begin position="74"/>
        <end position="166"/>
    </location>
</feature>
<feature type="compositionally biased region" description="Low complexity" evidence="1">
    <location>
        <begin position="146"/>
        <end position="158"/>
    </location>
</feature>
<dbReference type="Proteomes" id="UP000004382">
    <property type="component" value="Unassembled WGS sequence"/>
</dbReference>
<evidence type="ECO:0000256" key="2">
    <source>
        <dbReference type="SAM" id="SignalP"/>
    </source>
</evidence>
<accession>H1KU46</accession>
<keyword evidence="2" id="KW-0732">Signal</keyword>